<protein>
    <submittedName>
        <fullName evidence="5">YTH domain-containing protein</fullName>
    </submittedName>
</protein>
<dbReference type="AlphaFoldDB" id="A0A183E2U5"/>
<gene>
    <name evidence="3" type="ORF">GPUH_LOCUS15286</name>
</gene>
<dbReference type="OrthoDB" id="5842105at2759"/>
<dbReference type="GO" id="GO:0003723">
    <property type="term" value="F:RNA binding"/>
    <property type="evidence" value="ECO:0007669"/>
    <property type="project" value="InterPro"/>
</dbReference>
<evidence type="ECO:0000313" key="4">
    <source>
        <dbReference type="Proteomes" id="UP000271098"/>
    </source>
</evidence>
<evidence type="ECO:0000313" key="5">
    <source>
        <dbReference type="WBParaSite" id="GPUH_0001530601-mRNA-1"/>
    </source>
</evidence>
<keyword evidence="4" id="KW-1185">Reference proteome</keyword>
<dbReference type="Proteomes" id="UP000271098">
    <property type="component" value="Unassembled WGS sequence"/>
</dbReference>
<feature type="compositionally biased region" description="Basic residues" evidence="1">
    <location>
        <begin position="188"/>
        <end position="217"/>
    </location>
</feature>
<accession>A0A183E2U5</accession>
<dbReference type="PROSITE" id="PS50882">
    <property type="entry name" value="YTH"/>
    <property type="match status" value="1"/>
</dbReference>
<evidence type="ECO:0000259" key="2">
    <source>
        <dbReference type="PROSITE" id="PS50882"/>
    </source>
</evidence>
<dbReference type="InterPro" id="IPR007275">
    <property type="entry name" value="YTH_domain"/>
</dbReference>
<organism evidence="5">
    <name type="scientific">Gongylonema pulchrum</name>
    <dbReference type="NCBI Taxonomy" id="637853"/>
    <lineage>
        <taxon>Eukaryota</taxon>
        <taxon>Metazoa</taxon>
        <taxon>Ecdysozoa</taxon>
        <taxon>Nematoda</taxon>
        <taxon>Chromadorea</taxon>
        <taxon>Rhabditida</taxon>
        <taxon>Spirurina</taxon>
        <taxon>Spiruromorpha</taxon>
        <taxon>Spiruroidea</taxon>
        <taxon>Gongylonematidae</taxon>
        <taxon>Gongylonema</taxon>
    </lineage>
</organism>
<evidence type="ECO:0000256" key="1">
    <source>
        <dbReference type="SAM" id="MobiDB-lite"/>
    </source>
</evidence>
<dbReference type="Gene3D" id="3.10.590.10">
    <property type="entry name" value="ph1033 like domains"/>
    <property type="match status" value="1"/>
</dbReference>
<dbReference type="WBParaSite" id="GPUH_0001530601-mRNA-1">
    <property type="protein sequence ID" value="GPUH_0001530601-mRNA-1"/>
    <property type="gene ID" value="GPUH_0001530601"/>
</dbReference>
<proteinExistence type="predicted"/>
<dbReference type="EMBL" id="UYRT01082243">
    <property type="protein sequence ID" value="VDN25702.1"/>
    <property type="molecule type" value="Genomic_DNA"/>
</dbReference>
<evidence type="ECO:0000313" key="3">
    <source>
        <dbReference type="EMBL" id="VDN25702.1"/>
    </source>
</evidence>
<name>A0A183E2U5_9BILA</name>
<dbReference type="Pfam" id="PF04146">
    <property type="entry name" value="YTH"/>
    <property type="match status" value="1"/>
</dbReference>
<reference evidence="3 4" key="2">
    <citation type="submission" date="2018-11" db="EMBL/GenBank/DDBJ databases">
        <authorList>
            <consortium name="Pathogen Informatics"/>
        </authorList>
    </citation>
    <scope>NUCLEOTIDE SEQUENCE [LARGE SCALE GENOMIC DNA]</scope>
</reference>
<feature type="domain" description="YTH" evidence="2">
    <location>
        <begin position="3"/>
        <end position="144"/>
    </location>
</feature>
<sequence>MHRAQFFLARGCEKDVQLALRKSLWTTDPFVEKLLAEAFRRAPVVILIFLSKKADHFADRAVYAASDGCEIQRAAGQRLCCLFPFDDSVDLKALRRKAAQQPRKTSRNGVPSLLDSEISYREFQHAKRNLPVKKTLKELLHEDHPPQVLLSSRRHESRSRRSNAPPLMDVAVPRPVTASSFSSSSSLWRKRRCSPVRVSPKRRAVYREHRHRSRSSE</sequence>
<reference evidence="5" key="1">
    <citation type="submission" date="2016-06" db="UniProtKB">
        <authorList>
            <consortium name="WormBaseParasite"/>
        </authorList>
    </citation>
    <scope>IDENTIFICATION</scope>
</reference>
<feature type="region of interest" description="Disordered" evidence="1">
    <location>
        <begin position="141"/>
        <end position="217"/>
    </location>
</feature>